<sequence length="108" mass="11693">MNIVKTIGKKFAFFSVAATLALMAGQAQSVTVTSVALTGENYTRACVRFFVRGQHYDVSEGQLTKVLRVASGSTFMASVFPGATCGGTAARNVWYTTNSETRQTWLVR</sequence>
<evidence type="ECO:0000256" key="1">
    <source>
        <dbReference type="SAM" id="SignalP"/>
    </source>
</evidence>
<feature type="signal peptide" evidence="1">
    <location>
        <begin position="1"/>
        <end position="29"/>
    </location>
</feature>
<dbReference type="AlphaFoldDB" id="A0AAW5ZSW2"/>
<name>A0AAW5ZSW2_RALSL</name>
<keyword evidence="1" id="KW-0732">Signal</keyword>
<proteinExistence type="predicted"/>
<dbReference type="EMBL" id="JAIVFG010000044">
    <property type="protein sequence ID" value="MDB0573204.1"/>
    <property type="molecule type" value="Genomic_DNA"/>
</dbReference>
<evidence type="ECO:0000313" key="2">
    <source>
        <dbReference type="EMBL" id="MDB0573204.1"/>
    </source>
</evidence>
<feature type="chain" id="PRO_5043442640" evidence="1">
    <location>
        <begin position="30"/>
        <end position="108"/>
    </location>
</feature>
<accession>A0AAW5ZSW2</accession>
<gene>
    <name evidence="2" type="ORF">LBW59_20840</name>
</gene>
<organism evidence="2 3">
    <name type="scientific">Ralstonia solanacearum</name>
    <name type="common">Pseudomonas solanacearum</name>
    <dbReference type="NCBI Taxonomy" id="305"/>
    <lineage>
        <taxon>Bacteria</taxon>
        <taxon>Pseudomonadati</taxon>
        <taxon>Pseudomonadota</taxon>
        <taxon>Betaproteobacteria</taxon>
        <taxon>Burkholderiales</taxon>
        <taxon>Burkholderiaceae</taxon>
        <taxon>Ralstonia</taxon>
        <taxon>Ralstonia solanacearum species complex</taxon>
    </lineage>
</organism>
<dbReference type="Proteomes" id="UP001144050">
    <property type="component" value="Unassembled WGS sequence"/>
</dbReference>
<comment type="caution">
    <text evidence="2">The sequence shown here is derived from an EMBL/GenBank/DDBJ whole genome shotgun (WGS) entry which is preliminary data.</text>
</comment>
<reference evidence="2" key="1">
    <citation type="submission" date="2021-09" db="EMBL/GenBank/DDBJ databases">
        <title>Genomic analysis of Ralstonia spp.</title>
        <authorList>
            <person name="Aburjaile F."/>
            <person name="Ariute J.C."/>
            <person name="Pais A.K.L."/>
            <person name="Albuquerque G.M.R."/>
            <person name="Silva A.M.F."/>
            <person name="Brenig B."/>
            <person name="Azevedo V."/>
            <person name="Matiuzzi M."/>
            <person name="Ramos R."/>
            <person name="Goes-Neto A."/>
            <person name="Soares S."/>
            <person name="Iseppon A.M.B."/>
            <person name="Souza E."/>
            <person name="Gama M."/>
        </authorList>
    </citation>
    <scope>NUCLEOTIDE SEQUENCE</scope>
    <source>
        <strain evidence="2">CCRMRs91</strain>
    </source>
</reference>
<protein>
    <submittedName>
        <fullName evidence="2">Uncharacterized protein</fullName>
    </submittedName>
</protein>
<evidence type="ECO:0000313" key="3">
    <source>
        <dbReference type="Proteomes" id="UP001144050"/>
    </source>
</evidence>
<dbReference type="RefSeq" id="WP_042591550.1">
    <property type="nucleotide sequence ID" value="NZ_CDLW01000001.1"/>
</dbReference>